<dbReference type="RefSeq" id="XP_040760557.1">
    <property type="nucleotide sequence ID" value="XM_040906590.1"/>
</dbReference>
<sequence>MMMVALGAYLMFIWLASLCVAVASIPRRAIVSRYNPVRNASSSTTPMQVGNGFFAFGADVSGLQTFQPWAVMSDWGWKNDSLPAGVTTQDILTYRGVVWDGVQYEFGGAAAPQQWLIADPNRANLGRVGLLFRNEDGELTDVTEADTSDTRQELDLWTGVITSSFVWQGQRVTVQTYAAQSSSTVGITISSGLLQEDRLGLFLDFPWNDGSDKFQAPFVGYWNNTAGHTTSLEIWRGLGGNVQAQINHTEVAATFFTSIGGGDGFTILRDSPHFHRYSIWPSANSTSFSTSVAYSLTQLSSIPFTAEMMEESVATWKQYWSMNGFVDLISGSVDPRADELQRRIILSRYLMRVNEAGFTPPQESGLVNDGWYGKFHMEMYFWHSCHWALWGNWDLLNRSLDVYHRFLATSIERAQDQEGYKYGARWPKMTDPSGRSAPGEINELLIWQQPHPLVFAEYEYRATESKQTLQRWRDVVYETADWMADYAKYNDSTDVYDLGPPMYVVSEDTSPNVTRNPAFELAYWRLGLDMAQTWMERLGEEAPPAWLEVREHLAPLPIEDGLYAVYEGIESNFWATTQYTNSHPALVGLYGWLPQTANLSLDIAKETAERVWTTWNISNIWGWDFPMLAMSAARNGDPEKAVEWLLNQYYEFDDVGMPTGGAQVPTPYFPGAGGLLYAVAMMARGWDGSSGEAPGFPDEDWTISVENISPTM</sequence>
<dbReference type="InParanoid" id="A0A165CHE0"/>
<dbReference type="InterPro" id="IPR008928">
    <property type="entry name" value="6-hairpin_glycosidase_sf"/>
</dbReference>
<dbReference type="InterPro" id="IPR012341">
    <property type="entry name" value="6hp_glycosidase-like_sf"/>
</dbReference>
<dbReference type="GO" id="GO:0005975">
    <property type="term" value="P:carbohydrate metabolic process"/>
    <property type="evidence" value="ECO:0007669"/>
    <property type="project" value="InterPro"/>
</dbReference>
<keyword evidence="3" id="KW-1185">Reference proteome</keyword>
<dbReference type="STRING" id="1314785.A0A165CHE0"/>
<organism evidence="2 3">
    <name type="scientific">Laetiporus sulphureus 93-53</name>
    <dbReference type="NCBI Taxonomy" id="1314785"/>
    <lineage>
        <taxon>Eukaryota</taxon>
        <taxon>Fungi</taxon>
        <taxon>Dikarya</taxon>
        <taxon>Basidiomycota</taxon>
        <taxon>Agaricomycotina</taxon>
        <taxon>Agaricomycetes</taxon>
        <taxon>Polyporales</taxon>
        <taxon>Laetiporus</taxon>
    </lineage>
</organism>
<feature type="signal peptide" evidence="1">
    <location>
        <begin position="1"/>
        <end position="21"/>
    </location>
</feature>
<dbReference type="EMBL" id="KV427649">
    <property type="protein sequence ID" value="KZT02817.1"/>
    <property type="molecule type" value="Genomic_DNA"/>
</dbReference>
<accession>A0A165CHE0</accession>
<evidence type="ECO:0000313" key="3">
    <source>
        <dbReference type="Proteomes" id="UP000076871"/>
    </source>
</evidence>
<keyword evidence="1" id="KW-0732">Signal</keyword>
<dbReference type="OrthoDB" id="3534988at2759"/>
<dbReference type="Proteomes" id="UP000076871">
    <property type="component" value="Unassembled WGS sequence"/>
</dbReference>
<reference evidence="2 3" key="1">
    <citation type="journal article" date="2016" name="Mol. Biol. Evol.">
        <title>Comparative Genomics of Early-Diverging Mushroom-Forming Fungi Provides Insights into the Origins of Lignocellulose Decay Capabilities.</title>
        <authorList>
            <person name="Nagy L.G."/>
            <person name="Riley R."/>
            <person name="Tritt A."/>
            <person name="Adam C."/>
            <person name="Daum C."/>
            <person name="Floudas D."/>
            <person name="Sun H."/>
            <person name="Yadav J.S."/>
            <person name="Pangilinan J."/>
            <person name="Larsson K.H."/>
            <person name="Matsuura K."/>
            <person name="Barry K."/>
            <person name="Labutti K."/>
            <person name="Kuo R."/>
            <person name="Ohm R.A."/>
            <person name="Bhattacharya S.S."/>
            <person name="Shirouzu T."/>
            <person name="Yoshinaga Y."/>
            <person name="Martin F.M."/>
            <person name="Grigoriev I.V."/>
            <person name="Hibbett D.S."/>
        </authorList>
    </citation>
    <scope>NUCLEOTIDE SEQUENCE [LARGE SCALE GENOMIC DNA]</scope>
    <source>
        <strain evidence="2 3">93-53</strain>
    </source>
</reference>
<evidence type="ECO:0000313" key="2">
    <source>
        <dbReference type="EMBL" id="KZT02817.1"/>
    </source>
</evidence>
<dbReference type="SUPFAM" id="SSF48208">
    <property type="entry name" value="Six-hairpin glycosidases"/>
    <property type="match status" value="1"/>
</dbReference>
<proteinExistence type="predicted"/>
<dbReference type="GO" id="GO:0003824">
    <property type="term" value="F:catalytic activity"/>
    <property type="evidence" value="ECO:0007669"/>
    <property type="project" value="UniProtKB-ARBA"/>
</dbReference>
<protein>
    <recommendedName>
        <fullName evidence="4">Glycoside hydrolase family 65 protein</fullName>
    </recommendedName>
</protein>
<dbReference type="AlphaFoldDB" id="A0A165CHE0"/>
<feature type="chain" id="PRO_5007856030" description="Glycoside hydrolase family 65 protein" evidence="1">
    <location>
        <begin position="22"/>
        <end position="712"/>
    </location>
</feature>
<evidence type="ECO:0008006" key="4">
    <source>
        <dbReference type="Google" id="ProtNLM"/>
    </source>
</evidence>
<dbReference type="GeneID" id="63823619"/>
<name>A0A165CHE0_9APHY</name>
<dbReference type="Gene3D" id="1.50.10.10">
    <property type="match status" value="1"/>
</dbReference>
<evidence type="ECO:0000256" key="1">
    <source>
        <dbReference type="SAM" id="SignalP"/>
    </source>
</evidence>
<gene>
    <name evidence="2" type="ORF">LAESUDRAFT_705480</name>
</gene>